<evidence type="ECO:0000313" key="8">
    <source>
        <dbReference type="Proteomes" id="UP000640333"/>
    </source>
</evidence>
<comment type="caution">
    <text evidence="7">The sequence shown here is derived from an EMBL/GenBank/DDBJ whole genome shotgun (WGS) entry which is preliminary data.</text>
</comment>
<sequence length="190" mass="21343">MDLLILGLVLFFIPHMISVVNHQWRDRTTKQVGELTWKALYALISLAGFLLIIKGYGEARLTSEFLYTTPQWMGHLVALLMLPVFPLLLATYLPGRIQSITKHPMLVATKLWALSHLLVNGRVAEILLFGSFLIWAVLVRISLKRRPQRVVPSAPKKAMNDVIALVVGIGLYVVFALHLHRMLIGVSPFG</sequence>
<protein>
    <submittedName>
        <fullName evidence="7">NnrU family protein</fullName>
    </submittedName>
</protein>
<dbReference type="Pfam" id="PF07298">
    <property type="entry name" value="NnrU"/>
    <property type="match status" value="1"/>
</dbReference>
<dbReference type="InterPro" id="IPR009915">
    <property type="entry name" value="NnrU_dom"/>
</dbReference>
<evidence type="ECO:0000256" key="3">
    <source>
        <dbReference type="ARBA" id="ARBA00022989"/>
    </source>
</evidence>
<dbReference type="Proteomes" id="UP000640333">
    <property type="component" value="Unassembled WGS sequence"/>
</dbReference>
<evidence type="ECO:0000256" key="4">
    <source>
        <dbReference type="ARBA" id="ARBA00023136"/>
    </source>
</evidence>
<keyword evidence="4 5" id="KW-0472">Membrane</keyword>
<evidence type="ECO:0000313" key="7">
    <source>
        <dbReference type="EMBL" id="MBE9398194.1"/>
    </source>
</evidence>
<accession>A0A8J7FF06</accession>
<name>A0A8J7FF06_9GAMM</name>
<organism evidence="7 8">
    <name type="scientific">Pontibacterium sinense</name>
    <dbReference type="NCBI Taxonomy" id="2781979"/>
    <lineage>
        <taxon>Bacteria</taxon>
        <taxon>Pseudomonadati</taxon>
        <taxon>Pseudomonadota</taxon>
        <taxon>Gammaproteobacteria</taxon>
        <taxon>Oceanospirillales</taxon>
        <taxon>Oceanospirillaceae</taxon>
        <taxon>Pontibacterium</taxon>
    </lineage>
</organism>
<reference evidence="7" key="1">
    <citation type="submission" date="2020-10" db="EMBL/GenBank/DDBJ databases">
        <title>Bacterium isolated from coastal waters sediment.</title>
        <authorList>
            <person name="Chen R.-J."/>
            <person name="Lu D.-C."/>
            <person name="Zhu K.-L."/>
            <person name="Du Z.-J."/>
        </authorList>
    </citation>
    <scope>NUCLEOTIDE SEQUENCE</scope>
    <source>
        <strain evidence="7">N1Y112</strain>
    </source>
</reference>
<evidence type="ECO:0000256" key="2">
    <source>
        <dbReference type="ARBA" id="ARBA00022692"/>
    </source>
</evidence>
<feature type="transmembrane region" description="Helical" evidence="5">
    <location>
        <begin position="74"/>
        <end position="93"/>
    </location>
</feature>
<keyword evidence="2 5" id="KW-0812">Transmembrane</keyword>
<dbReference type="GO" id="GO:0016020">
    <property type="term" value="C:membrane"/>
    <property type="evidence" value="ECO:0007669"/>
    <property type="project" value="UniProtKB-SubCell"/>
</dbReference>
<proteinExistence type="predicted"/>
<feature type="domain" description="NnrU" evidence="6">
    <location>
        <begin position="3"/>
        <end position="188"/>
    </location>
</feature>
<gene>
    <name evidence="7" type="ORF">IOQ59_13110</name>
</gene>
<comment type="subcellular location">
    <subcellularLocation>
        <location evidence="1">Membrane</location>
        <topology evidence="1">Multi-pass membrane protein</topology>
    </subcellularLocation>
</comment>
<evidence type="ECO:0000256" key="1">
    <source>
        <dbReference type="ARBA" id="ARBA00004141"/>
    </source>
</evidence>
<keyword evidence="3 5" id="KW-1133">Transmembrane helix</keyword>
<feature type="transmembrane region" description="Helical" evidence="5">
    <location>
        <begin position="162"/>
        <end position="180"/>
    </location>
</feature>
<feature type="transmembrane region" description="Helical" evidence="5">
    <location>
        <begin position="35"/>
        <end position="53"/>
    </location>
</feature>
<evidence type="ECO:0000256" key="5">
    <source>
        <dbReference type="SAM" id="Phobius"/>
    </source>
</evidence>
<evidence type="ECO:0000259" key="6">
    <source>
        <dbReference type="Pfam" id="PF07298"/>
    </source>
</evidence>
<dbReference type="EMBL" id="JADEYS010000013">
    <property type="protein sequence ID" value="MBE9398194.1"/>
    <property type="molecule type" value="Genomic_DNA"/>
</dbReference>
<keyword evidence="8" id="KW-1185">Reference proteome</keyword>
<dbReference type="AlphaFoldDB" id="A0A8J7FF06"/>
<feature type="transmembrane region" description="Helical" evidence="5">
    <location>
        <begin position="113"/>
        <end position="141"/>
    </location>
</feature>